<dbReference type="Proteomes" id="UP000007800">
    <property type="component" value="Unassembled WGS sequence"/>
</dbReference>
<evidence type="ECO:0000256" key="1">
    <source>
        <dbReference type="SAM" id="Coils"/>
    </source>
</evidence>
<protein>
    <submittedName>
        <fullName evidence="3">Uncharacterized protein</fullName>
    </submittedName>
</protein>
<evidence type="ECO:0000313" key="4">
    <source>
        <dbReference type="Proteomes" id="UP000007800"/>
    </source>
</evidence>
<proteinExistence type="predicted"/>
<feature type="region of interest" description="Disordered" evidence="2">
    <location>
        <begin position="1"/>
        <end position="28"/>
    </location>
</feature>
<reference evidence="3 4" key="1">
    <citation type="submission" date="2008-07" db="EMBL/GenBank/DDBJ databases">
        <authorList>
            <person name="El-Sayed N."/>
            <person name="Caler E."/>
            <person name="Inman J."/>
            <person name="Amedeo P."/>
            <person name="Hass B."/>
            <person name="Wortman J."/>
        </authorList>
    </citation>
    <scope>NUCLEOTIDE SEQUENCE [LARGE SCALE GENOMIC DNA]</scope>
    <source>
        <strain evidence="4">ATCC 50983 / TXsc</strain>
    </source>
</reference>
<dbReference type="InParanoid" id="C5KNE2"/>
<keyword evidence="4" id="KW-1185">Reference proteome</keyword>
<keyword evidence="1" id="KW-0175">Coiled coil</keyword>
<gene>
    <name evidence="3" type="ORF">Pmar_PMAR022490</name>
</gene>
<evidence type="ECO:0000313" key="3">
    <source>
        <dbReference type="EMBL" id="EER13957.1"/>
    </source>
</evidence>
<dbReference type="AlphaFoldDB" id="C5KNE2"/>
<dbReference type="RefSeq" id="XP_002782162.1">
    <property type="nucleotide sequence ID" value="XM_002782116.1"/>
</dbReference>
<dbReference type="GeneID" id="9059673"/>
<sequence length="76" mass="9001">MTKSTNTSGNTRIINTTEEKKKKDNSTTTIPHTFATQFDECIRLEKEKLAKVEEKNLRLEEYIKRLREDKIRLTDE</sequence>
<organism evidence="4">
    <name type="scientific">Perkinsus marinus (strain ATCC 50983 / TXsc)</name>
    <dbReference type="NCBI Taxonomy" id="423536"/>
    <lineage>
        <taxon>Eukaryota</taxon>
        <taxon>Sar</taxon>
        <taxon>Alveolata</taxon>
        <taxon>Perkinsozoa</taxon>
        <taxon>Perkinsea</taxon>
        <taxon>Perkinsida</taxon>
        <taxon>Perkinsidae</taxon>
        <taxon>Perkinsus</taxon>
    </lineage>
</organism>
<accession>C5KNE2</accession>
<evidence type="ECO:0000256" key="2">
    <source>
        <dbReference type="SAM" id="MobiDB-lite"/>
    </source>
</evidence>
<feature type="compositionally biased region" description="Polar residues" evidence="2">
    <location>
        <begin position="1"/>
        <end position="16"/>
    </location>
</feature>
<name>C5KNE2_PERM5</name>
<feature type="coiled-coil region" evidence="1">
    <location>
        <begin position="42"/>
        <end position="76"/>
    </location>
</feature>
<dbReference type="EMBL" id="GG674604">
    <property type="protein sequence ID" value="EER13957.1"/>
    <property type="molecule type" value="Genomic_DNA"/>
</dbReference>